<dbReference type="SUPFAM" id="SSF102114">
    <property type="entry name" value="Radical SAM enzymes"/>
    <property type="match status" value="1"/>
</dbReference>
<dbReference type="Gene3D" id="3.40.50.12160">
    <property type="entry name" value="Methylthiotransferase, N-terminal domain"/>
    <property type="match status" value="1"/>
</dbReference>
<evidence type="ECO:0000256" key="5">
    <source>
        <dbReference type="ARBA" id="ARBA00022723"/>
    </source>
</evidence>
<dbReference type="KEGG" id="cce:Ccel_1045"/>
<dbReference type="Pfam" id="PF00919">
    <property type="entry name" value="UPF0004"/>
    <property type="match status" value="1"/>
</dbReference>
<dbReference type="InterPro" id="IPR023404">
    <property type="entry name" value="rSAM_horseshoe"/>
</dbReference>
<comment type="cofactor">
    <cofactor evidence="1">
        <name>[4Fe-4S] cluster</name>
        <dbReference type="ChEBI" id="CHEBI:49883"/>
    </cofactor>
</comment>
<dbReference type="InterPro" id="IPR013848">
    <property type="entry name" value="Methylthiotransferase_N"/>
</dbReference>
<dbReference type="PANTHER" id="PTHR11918:SF45">
    <property type="entry name" value="THREONYLCARBAMOYLADENOSINE TRNA METHYLTHIOTRANSFERASE"/>
    <property type="match status" value="1"/>
</dbReference>
<keyword evidence="3" id="KW-0808">Transferase</keyword>
<dbReference type="OrthoDB" id="9805215at2"/>
<protein>
    <submittedName>
        <fullName evidence="10">Radical SAM domain protein</fullName>
    </submittedName>
</protein>
<dbReference type="HOGENOM" id="CLU_018697_4_2_9"/>
<evidence type="ECO:0000259" key="9">
    <source>
        <dbReference type="PROSITE" id="PS51918"/>
    </source>
</evidence>
<evidence type="ECO:0000256" key="7">
    <source>
        <dbReference type="ARBA" id="ARBA00023014"/>
    </source>
</evidence>
<name>B8I9E7_RUMCH</name>
<keyword evidence="6" id="KW-0408">Iron</keyword>
<dbReference type="PROSITE" id="PS01278">
    <property type="entry name" value="MTTASE_RADICAL"/>
    <property type="match status" value="1"/>
</dbReference>
<evidence type="ECO:0000256" key="4">
    <source>
        <dbReference type="ARBA" id="ARBA00022691"/>
    </source>
</evidence>
<dbReference type="AlphaFoldDB" id="B8I9E7"/>
<feature type="domain" description="Radical SAM core" evidence="9">
    <location>
        <begin position="125"/>
        <end position="354"/>
    </location>
</feature>
<proteinExistence type="predicted"/>
<dbReference type="Gene3D" id="3.80.30.20">
    <property type="entry name" value="tm_1862 like domain"/>
    <property type="match status" value="1"/>
</dbReference>
<evidence type="ECO:0000256" key="2">
    <source>
        <dbReference type="ARBA" id="ARBA00022485"/>
    </source>
</evidence>
<dbReference type="GO" id="GO:0046872">
    <property type="term" value="F:metal ion binding"/>
    <property type="evidence" value="ECO:0007669"/>
    <property type="project" value="UniProtKB-KW"/>
</dbReference>
<dbReference type="InterPro" id="IPR038135">
    <property type="entry name" value="Methylthiotransferase_N_sf"/>
</dbReference>
<accession>B8I9E7</accession>
<reference evidence="10 11" key="1">
    <citation type="submission" date="2009-01" db="EMBL/GenBank/DDBJ databases">
        <title>Complete sequence of Clostridium cellulolyticum H10.</title>
        <authorList>
            <consortium name="US DOE Joint Genome Institute"/>
            <person name="Lucas S."/>
            <person name="Copeland A."/>
            <person name="Lapidus A."/>
            <person name="Glavina del Rio T."/>
            <person name="Dalin E."/>
            <person name="Tice H."/>
            <person name="Bruce D."/>
            <person name="Goodwin L."/>
            <person name="Pitluck S."/>
            <person name="Chertkov O."/>
            <person name="Saunders E."/>
            <person name="Brettin T."/>
            <person name="Detter J.C."/>
            <person name="Han C."/>
            <person name="Larimer F."/>
            <person name="Land M."/>
            <person name="Hauser L."/>
            <person name="Kyrpides N."/>
            <person name="Ivanova N."/>
            <person name="Zhou J."/>
            <person name="Richardson P."/>
        </authorList>
    </citation>
    <scope>NUCLEOTIDE SEQUENCE [LARGE SCALE GENOMIC DNA]</scope>
    <source>
        <strain evidence="11">ATCC 35319 / DSM 5812 / JCM 6584 / H10</strain>
    </source>
</reference>
<dbReference type="STRING" id="394503.Ccel_1045"/>
<dbReference type="InterPro" id="IPR020612">
    <property type="entry name" value="Methylthiotransferase_CS"/>
</dbReference>
<sequence length="416" mass="47243">MSKKVRLICNLNCSRRQMDMVKLESYLSANGYEVVEDEKQADQIVYTTCGFINETAQVAFNEIERLKSLPAELIVTGCLPDTDSETFNKIHSGKVVRNTELYKFDDVFGGDTKFQDIPDAHDMPWGKGEYFCVEVSRGCPENCSYCATKWAVGKMKSKPIQKCIEEIEEFKKSTFSKVVINGDNVGAYGLDIKETFGTLVSALPIEDEKYKAYIDSLHPRWLLLYYDAVLAAISKNRFGMLVSAIQAGNERVLELMRRKADMKKLKEAFIEIKQKSPEIVLGTEVIVGFPTESESDFIESVDFILSTKLDWGNIFAFSPKKGTEAAAIKGQVEEAEKIRRINYLVEKLKENGYFIFKEEKSQAVIFSNADICINADKSPNPYWQTCFDTVCLDRKKQNQIRSDLREGKIKVSEVSF</sequence>
<keyword evidence="2" id="KW-0004">4Fe-4S</keyword>
<dbReference type="PANTHER" id="PTHR11918">
    <property type="entry name" value="RADICAL SAM PROTEINS"/>
    <property type="match status" value="1"/>
</dbReference>
<evidence type="ECO:0000256" key="3">
    <source>
        <dbReference type="ARBA" id="ARBA00022679"/>
    </source>
</evidence>
<dbReference type="InterPro" id="IPR007197">
    <property type="entry name" value="rSAM"/>
</dbReference>
<keyword evidence="4" id="KW-0949">S-adenosyl-L-methionine</keyword>
<dbReference type="GO" id="GO:0051539">
    <property type="term" value="F:4 iron, 4 sulfur cluster binding"/>
    <property type="evidence" value="ECO:0007669"/>
    <property type="project" value="UniProtKB-KW"/>
</dbReference>
<dbReference type="SFLD" id="SFLDS00029">
    <property type="entry name" value="Radical_SAM"/>
    <property type="match status" value="1"/>
</dbReference>
<dbReference type="InterPro" id="IPR006638">
    <property type="entry name" value="Elp3/MiaA/NifB-like_rSAM"/>
</dbReference>
<evidence type="ECO:0000256" key="6">
    <source>
        <dbReference type="ARBA" id="ARBA00023004"/>
    </source>
</evidence>
<dbReference type="RefSeq" id="WP_015924563.1">
    <property type="nucleotide sequence ID" value="NC_011898.1"/>
</dbReference>
<dbReference type="Pfam" id="PF04055">
    <property type="entry name" value="Radical_SAM"/>
    <property type="match status" value="1"/>
</dbReference>
<dbReference type="GO" id="GO:0035598">
    <property type="term" value="F:tRNA (N(6)-L-threonylcarbamoyladenosine(37)-C(2))-methylthiotransferase activity"/>
    <property type="evidence" value="ECO:0007669"/>
    <property type="project" value="TreeGrafter"/>
</dbReference>
<keyword evidence="11" id="KW-1185">Reference proteome</keyword>
<dbReference type="SFLD" id="SFLDG01082">
    <property type="entry name" value="B12-binding_domain_containing"/>
    <property type="match status" value="1"/>
</dbReference>
<evidence type="ECO:0000313" key="11">
    <source>
        <dbReference type="Proteomes" id="UP000001349"/>
    </source>
</evidence>
<evidence type="ECO:0000313" key="10">
    <source>
        <dbReference type="EMBL" id="ACL75407.1"/>
    </source>
</evidence>
<dbReference type="SMART" id="SM00729">
    <property type="entry name" value="Elp3"/>
    <property type="match status" value="1"/>
</dbReference>
<gene>
    <name evidence="10" type="ordered locus">Ccel_1045</name>
</gene>
<feature type="domain" description="MTTase N-terminal" evidence="8">
    <location>
        <begin position="4"/>
        <end position="126"/>
    </location>
</feature>
<evidence type="ECO:0000256" key="1">
    <source>
        <dbReference type="ARBA" id="ARBA00001966"/>
    </source>
</evidence>
<dbReference type="EMBL" id="CP001348">
    <property type="protein sequence ID" value="ACL75407.1"/>
    <property type="molecule type" value="Genomic_DNA"/>
</dbReference>
<keyword evidence="5" id="KW-0479">Metal-binding</keyword>
<keyword evidence="7" id="KW-0411">Iron-sulfur</keyword>
<dbReference type="Proteomes" id="UP000001349">
    <property type="component" value="Chromosome"/>
</dbReference>
<dbReference type="PROSITE" id="PS51918">
    <property type="entry name" value="RADICAL_SAM"/>
    <property type="match status" value="1"/>
</dbReference>
<evidence type="ECO:0000259" key="8">
    <source>
        <dbReference type="PROSITE" id="PS51449"/>
    </source>
</evidence>
<dbReference type="eggNOG" id="COG0621">
    <property type="taxonomic scope" value="Bacteria"/>
</dbReference>
<dbReference type="PROSITE" id="PS51449">
    <property type="entry name" value="MTTASE_N"/>
    <property type="match status" value="1"/>
</dbReference>
<dbReference type="InterPro" id="IPR058240">
    <property type="entry name" value="rSAM_sf"/>
</dbReference>
<organism evidence="10 11">
    <name type="scientific">Ruminiclostridium cellulolyticum (strain ATCC 35319 / DSM 5812 / JCM 6584 / H10)</name>
    <name type="common">Clostridium cellulolyticum</name>
    <dbReference type="NCBI Taxonomy" id="394503"/>
    <lineage>
        <taxon>Bacteria</taxon>
        <taxon>Bacillati</taxon>
        <taxon>Bacillota</taxon>
        <taxon>Clostridia</taxon>
        <taxon>Eubacteriales</taxon>
        <taxon>Oscillospiraceae</taxon>
        <taxon>Ruminiclostridium</taxon>
    </lineage>
</organism>
<dbReference type="CDD" id="cd01335">
    <property type="entry name" value="Radical_SAM"/>
    <property type="match status" value="1"/>
</dbReference>